<evidence type="ECO:0000313" key="2">
    <source>
        <dbReference type="Proteomes" id="UP000032503"/>
    </source>
</evidence>
<sequence>MNALIKSGQTASNWSVLTDSERTAAKRQVTRLDCEMRMSGLPGADAVATWTSHKLSQIRRDAMNGGINEDIVPYFSNQLRAWLKRPRHHTALFRDYIELWERTETDTDLTIQD</sequence>
<dbReference type="Proteomes" id="UP000032503">
    <property type="component" value="Unassembled WGS sequence"/>
</dbReference>
<name>A0ABR5CGD0_9MICO</name>
<comment type="caution">
    <text evidence="1">The sequence shown here is derived from an EMBL/GenBank/DDBJ whole genome shotgun (WGS) entry which is preliminary data.</text>
</comment>
<evidence type="ECO:0000313" key="1">
    <source>
        <dbReference type="EMBL" id="KJC64676.1"/>
    </source>
</evidence>
<reference evidence="1 2" key="1">
    <citation type="journal article" date="2001" name="Int. J. Syst. Evol. Microbiol.">
        <title>Agreia bicolorata gen. nov., sp. nov., to accommodate actinobacteria isolated from narrow reed grass infected by the nematode Heteroanguina graminophila.</title>
        <authorList>
            <person name="Evtushenko L.I."/>
            <person name="Dorofeeva L.V."/>
            <person name="Dobrovolskaya T.G."/>
            <person name="Streshinskaya G.M."/>
            <person name="Subbotin S.A."/>
            <person name="Tiedje J.M."/>
        </authorList>
    </citation>
    <scope>NUCLEOTIDE SEQUENCE [LARGE SCALE GENOMIC DNA]</scope>
    <source>
        <strain evidence="1 2">VKM Ac-1804</strain>
    </source>
</reference>
<gene>
    <name evidence="1" type="ORF">TZ00_10175</name>
</gene>
<organism evidence="1 2">
    <name type="scientific">Agreia bicolorata</name>
    <dbReference type="NCBI Taxonomy" id="110935"/>
    <lineage>
        <taxon>Bacteria</taxon>
        <taxon>Bacillati</taxon>
        <taxon>Actinomycetota</taxon>
        <taxon>Actinomycetes</taxon>
        <taxon>Micrococcales</taxon>
        <taxon>Microbacteriaceae</taxon>
        <taxon>Agreia</taxon>
    </lineage>
</organism>
<protein>
    <submittedName>
        <fullName evidence="1">Uncharacterized protein</fullName>
    </submittedName>
</protein>
<accession>A0ABR5CGD0</accession>
<proteinExistence type="predicted"/>
<keyword evidence="2" id="KW-1185">Reference proteome</keyword>
<dbReference type="EMBL" id="JYFC01000003">
    <property type="protein sequence ID" value="KJC64676.1"/>
    <property type="molecule type" value="Genomic_DNA"/>
</dbReference>